<keyword evidence="6" id="KW-1185">Reference proteome</keyword>
<comment type="caution">
    <text evidence="2">Lacks conserved residue(s) required for the propagation of feature annotation.</text>
</comment>
<reference evidence="5 6" key="1">
    <citation type="submission" date="2023-09" db="EMBL/GenBank/DDBJ databases">
        <title>Genomes of two closely related lineages of the louse Polyplax serrata with different host specificities.</title>
        <authorList>
            <person name="Martinu J."/>
            <person name="Tarabai H."/>
            <person name="Stefka J."/>
            <person name="Hypsa V."/>
        </authorList>
    </citation>
    <scope>NUCLEOTIDE SEQUENCE [LARGE SCALE GENOMIC DNA]</scope>
    <source>
        <strain evidence="5">98ZLc_SE</strain>
    </source>
</reference>
<dbReference type="InterPro" id="IPR038765">
    <property type="entry name" value="Papain-like_cys_pep_sf"/>
</dbReference>
<dbReference type="Pfam" id="PF00648">
    <property type="entry name" value="Peptidase_C2"/>
    <property type="match status" value="1"/>
</dbReference>
<comment type="similarity">
    <text evidence="1">Belongs to the peptidase C2 family.</text>
</comment>
<gene>
    <name evidence="5" type="ORF">RUM44_009770</name>
</gene>
<dbReference type="InterPro" id="IPR001300">
    <property type="entry name" value="Peptidase_C2_calpain_cat"/>
</dbReference>
<name>A0ABR1AV41_POLSC</name>
<dbReference type="PROSITE" id="PS50203">
    <property type="entry name" value="CALPAIN_CAT"/>
    <property type="match status" value="1"/>
</dbReference>
<evidence type="ECO:0000313" key="5">
    <source>
        <dbReference type="EMBL" id="KAK6627293.1"/>
    </source>
</evidence>
<feature type="domain" description="Calpain catalytic" evidence="4">
    <location>
        <begin position="1"/>
        <end position="88"/>
    </location>
</feature>
<proteinExistence type="inferred from homology"/>
<dbReference type="PRINTS" id="PR00704">
    <property type="entry name" value="CALPAIN"/>
</dbReference>
<evidence type="ECO:0000256" key="2">
    <source>
        <dbReference type="PROSITE-ProRule" id="PRU00239"/>
    </source>
</evidence>
<evidence type="ECO:0000256" key="3">
    <source>
        <dbReference type="SAM" id="SignalP"/>
    </source>
</evidence>
<evidence type="ECO:0000259" key="4">
    <source>
        <dbReference type="PROSITE" id="PS50203"/>
    </source>
</evidence>
<dbReference type="PANTHER" id="PTHR10183:SF394">
    <property type="entry name" value="CALPAIN-C"/>
    <property type="match status" value="1"/>
</dbReference>
<dbReference type="InterPro" id="IPR022684">
    <property type="entry name" value="Calpain_cysteine_protease"/>
</dbReference>
<evidence type="ECO:0000256" key="1">
    <source>
        <dbReference type="ARBA" id="ARBA00007623"/>
    </source>
</evidence>
<keyword evidence="3" id="KW-0732">Signal</keyword>
<accession>A0ABR1AV41</accession>
<dbReference type="EMBL" id="JAWJWF010000045">
    <property type="protein sequence ID" value="KAK6627293.1"/>
    <property type="molecule type" value="Genomic_DNA"/>
</dbReference>
<feature type="chain" id="PRO_5045200665" description="Calpain catalytic domain-containing protein" evidence="3">
    <location>
        <begin position="19"/>
        <end position="88"/>
    </location>
</feature>
<organism evidence="5 6">
    <name type="scientific">Polyplax serrata</name>
    <name type="common">Common mouse louse</name>
    <dbReference type="NCBI Taxonomy" id="468196"/>
    <lineage>
        <taxon>Eukaryota</taxon>
        <taxon>Metazoa</taxon>
        <taxon>Ecdysozoa</taxon>
        <taxon>Arthropoda</taxon>
        <taxon>Hexapoda</taxon>
        <taxon>Insecta</taxon>
        <taxon>Pterygota</taxon>
        <taxon>Neoptera</taxon>
        <taxon>Paraneoptera</taxon>
        <taxon>Psocodea</taxon>
        <taxon>Troctomorpha</taxon>
        <taxon>Phthiraptera</taxon>
        <taxon>Anoplura</taxon>
        <taxon>Polyplacidae</taxon>
        <taxon>Polyplax</taxon>
    </lineage>
</organism>
<sequence length="88" mass="10269">MGDRWLVSCLGVLYLSKGLFYRVVPADQNFSTPDHYVGVFRFRLWWCGEWVEVLVDDRLPTVHGRLAFLQSTNSDQFWPGLLEKAYAK</sequence>
<evidence type="ECO:0000313" key="6">
    <source>
        <dbReference type="Proteomes" id="UP001359485"/>
    </source>
</evidence>
<feature type="signal peptide" evidence="3">
    <location>
        <begin position="1"/>
        <end position="18"/>
    </location>
</feature>
<comment type="caution">
    <text evidence="5">The sequence shown here is derived from an EMBL/GenBank/DDBJ whole genome shotgun (WGS) entry which is preliminary data.</text>
</comment>
<dbReference type="SUPFAM" id="SSF54001">
    <property type="entry name" value="Cysteine proteinases"/>
    <property type="match status" value="1"/>
</dbReference>
<dbReference type="PANTHER" id="PTHR10183">
    <property type="entry name" value="CALPAIN"/>
    <property type="match status" value="1"/>
</dbReference>
<dbReference type="Proteomes" id="UP001359485">
    <property type="component" value="Unassembled WGS sequence"/>
</dbReference>
<protein>
    <recommendedName>
        <fullName evidence="4">Calpain catalytic domain-containing protein</fullName>
    </recommendedName>
</protein>